<dbReference type="EMBL" id="GEDG01018544">
    <property type="protein sequence ID" value="JAP20696.1"/>
    <property type="molecule type" value="Transcribed_RNA"/>
</dbReference>
<proteinExistence type="predicted"/>
<feature type="non-terminal residue" evidence="1">
    <location>
        <position position="1"/>
    </location>
</feature>
<name>A0A0V0HKL4_SOLCH</name>
<evidence type="ECO:0000313" key="1">
    <source>
        <dbReference type="EMBL" id="JAP20696.1"/>
    </source>
</evidence>
<accession>A0A0V0HKL4</accession>
<dbReference type="AlphaFoldDB" id="A0A0V0HKL4"/>
<protein>
    <submittedName>
        <fullName evidence="1">Putative ovule protein</fullName>
    </submittedName>
</protein>
<reference evidence="1" key="1">
    <citation type="submission" date="2015-12" db="EMBL/GenBank/DDBJ databases">
        <title>Gene expression during late stages of embryo sac development: a critical building block for successful pollen-pistil interactions.</title>
        <authorList>
            <person name="Liu Y."/>
            <person name="Joly V."/>
            <person name="Sabar M."/>
            <person name="Matton D.P."/>
        </authorList>
    </citation>
    <scope>NUCLEOTIDE SEQUENCE</scope>
</reference>
<sequence>KIHSPENKVIIEIKHHPISLYVAEYHQTDTPGHSIKKTNWKKHLYQIHVVLCRTVCENMQQIAAHPTAY</sequence>
<organism evidence="1">
    <name type="scientific">Solanum chacoense</name>
    <name type="common">Chaco potato</name>
    <dbReference type="NCBI Taxonomy" id="4108"/>
    <lineage>
        <taxon>Eukaryota</taxon>
        <taxon>Viridiplantae</taxon>
        <taxon>Streptophyta</taxon>
        <taxon>Embryophyta</taxon>
        <taxon>Tracheophyta</taxon>
        <taxon>Spermatophyta</taxon>
        <taxon>Magnoliopsida</taxon>
        <taxon>eudicotyledons</taxon>
        <taxon>Gunneridae</taxon>
        <taxon>Pentapetalae</taxon>
        <taxon>asterids</taxon>
        <taxon>lamiids</taxon>
        <taxon>Solanales</taxon>
        <taxon>Solanaceae</taxon>
        <taxon>Solanoideae</taxon>
        <taxon>Solaneae</taxon>
        <taxon>Solanum</taxon>
    </lineage>
</organism>